<evidence type="ECO:0000256" key="3">
    <source>
        <dbReference type="ARBA" id="ARBA00022605"/>
    </source>
</evidence>
<dbReference type="OrthoDB" id="9804217at2"/>
<keyword evidence="4 8" id="KW-0210">Decarboxylase</keyword>
<dbReference type="PROSITE" id="PS00614">
    <property type="entry name" value="IGPS"/>
    <property type="match status" value="1"/>
</dbReference>
<accession>A0A0R0D1X9</accession>
<dbReference type="Gene3D" id="3.20.20.70">
    <property type="entry name" value="Aldolase class I"/>
    <property type="match status" value="1"/>
</dbReference>
<keyword evidence="7 8" id="KW-0456">Lyase</keyword>
<dbReference type="Pfam" id="PF00218">
    <property type="entry name" value="IGPS"/>
    <property type="match status" value="1"/>
</dbReference>
<evidence type="ECO:0000256" key="7">
    <source>
        <dbReference type="ARBA" id="ARBA00023239"/>
    </source>
</evidence>
<dbReference type="InterPro" id="IPR013798">
    <property type="entry name" value="Indole-3-glycerol_P_synth_dom"/>
</dbReference>
<dbReference type="NCBIfam" id="NF001377">
    <property type="entry name" value="PRK00278.2-4"/>
    <property type="match status" value="1"/>
</dbReference>
<keyword evidence="11" id="KW-1185">Reference proteome</keyword>
<keyword evidence="6 8" id="KW-0057">Aromatic amino acid biosynthesis</keyword>
<comment type="pathway">
    <text evidence="2 8">Amino-acid biosynthesis; L-tryptophan biosynthesis; L-tryptophan from chorismate: step 4/5.</text>
</comment>
<evidence type="ECO:0000256" key="1">
    <source>
        <dbReference type="ARBA" id="ARBA00001633"/>
    </source>
</evidence>
<keyword evidence="3 8" id="KW-0028">Amino-acid biosynthesis</keyword>
<dbReference type="PANTHER" id="PTHR22854:SF2">
    <property type="entry name" value="INDOLE-3-GLYCEROL-PHOSPHATE SYNTHASE"/>
    <property type="match status" value="1"/>
</dbReference>
<dbReference type="NCBIfam" id="NF001373">
    <property type="entry name" value="PRK00278.1-6"/>
    <property type="match status" value="1"/>
</dbReference>
<dbReference type="EMBL" id="LDJJ01000005">
    <property type="protein sequence ID" value="KRG72343.1"/>
    <property type="molecule type" value="Genomic_DNA"/>
</dbReference>
<dbReference type="InterPro" id="IPR011060">
    <property type="entry name" value="RibuloseP-bd_barrel"/>
</dbReference>
<dbReference type="SUPFAM" id="SSF51366">
    <property type="entry name" value="Ribulose-phoshate binding barrel"/>
    <property type="match status" value="1"/>
</dbReference>
<organism evidence="10 11">
    <name type="scientific">Stenotrophomonas terrae</name>
    <dbReference type="NCBI Taxonomy" id="405446"/>
    <lineage>
        <taxon>Bacteria</taxon>
        <taxon>Pseudomonadati</taxon>
        <taxon>Pseudomonadota</taxon>
        <taxon>Gammaproteobacteria</taxon>
        <taxon>Lysobacterales</taxon>
        <taxon>Lysobacteraceae</taxon>
        <taxon>Stenotrophomonas</taxon>
    </lineage>
</organism>
<dbReference type="GO" id="GO:0004425">
    <property type="term" value="F:indole-3-glycerol-phosphate synthase activity"/>
    <property type="evidence" value="ECO:0007669"/>
    <property type="project" value="UniProtKB-UniRule"/>
</dbReference>
<dbReference type="HAMAP" id="MF_00134_B">
    <property type="entry name" value="IGPS_B"/>
    <property type="match status" value="1"/>
</dbReference>
<dbReference type="FunFam" id="3.20.20.70:FF:000024">
    <property type="entry name" value="Indole-3-glycerol phosphate synthase"/>
    <property type="match status" value="1"/>
</dbReference>
<feature type="domain" description="Indole-3-glycerol phosphate synthase" evidence="9">
    <location>
        <begin position="5"/>
        <end position="260"/>
    </location>
</feature>
<evidence type="ECO:0000256" key="2">
    <source>
        <dbReference type="ARBA" id="ARBA00004696"/>
    </source>
</evidence>
<dbReference type="UniPathway" id="UPA00035">
    <property type="reaction ID" value="UER00043"/>
</dbReference>
<comment type="similarity">
    <text evidence="8">Belongs to the TrpC family.</text>
</comment>
<dbReference type="InterPro" id="IPR045186">
    <property type="entry name" value="Indole-3-glycerol_P_synth"/>
</dbReference>
<dbReference type="InterPro" id="IPR001468">
    <property type="entry name" value="Indole-3-GlycerolPSynthase_CS"/>
</dbReference>
<evidence type="ECO:0000256" key="4">
    <source>
        <dbReference type="ARBA" id="ARBA00022793"/>
    </source>
</evidence>
<reference evidence="10 11" key="1">
    <citation type="submission" date="2015-05" db="EMBL/GenBank/DDBJ databases">
        <title>Genome sequencing and analysis of members of genus Stenotrophomonas.</title>
        <authorList>
            <person name="Patil P.P."/>
            <person name="Midha S."/>
            <person name="Patil P.B."/>
        </authorList>
    </citation>
    <scope>NUCLEOTIDE SEQUENCE [LARGE SCALE GENOMIC DNA]</scope>
    <source>
        <strain evidence="10 11">DSM 18941</strain>
    </source>
</reference>
<dbReference type="PATRIC" id="fig|405446.3.peg.2513"/>
<dbReference type="Proteomes" id="UP000051863">
    <property type="component" value="Unassembled WGS sequence"/>
</dbReference>
<dbReference type="AlphaFoldDB" id="A0A0R0D1X9"/>
<evidence type="ECO:0000313" key="10">
    <source>
        <dbReference type="EMBL" id="KRG72343.1"/>
    </source>
</evidence>
<sequence>MSDILNTILARKVQEVAERRSRVSLAELQARVADASPVRGFANALNAAIANGDPAVIAEVKKASPSKGVIRPDFHPADIAVSYELGGASCLSVLTDVDFFQGADLYLRQAREACTLPVLRKDFVIDPYQVVEARVLGADCILLIVSALDDRQLAELSDLAMQLGMDVLVEVHDIDELERAIQVPVPLVGINNRNLRTFEVSLDNTLSMKDAVPRDRLLVTESGIMGPADVKLMRDAGVNAFLVGETFMRVEEPGEGLRQLFFPA</sequence>
<dbReference type="GO" id="GO:0000162">
    <property type="term" value="P:L-tryptophan biosynthetic process"/>
    <property type="evidence" value="ECO:0007669"/>
    <property type="project" value="UniProtKB-UniRule"/>
</dbReference>
<dbReference type="InterPro" id="IPR013785">
    <property type="entry name" value="Aldolase_TIM"/>
</dbReference>
<dbReference type="EC" id="4.1.1.48" evidence="8"/>
<comment type="catalytic activity">
    <reaction evidence="1 8">
        <text>1-(2-carboxyphenylamino)-1-deoxy-D-ribulose 5-phosphate + H(+) = (1S,2R)-1-C-(indol-3-yl)glycerol 3-phosphate + CO2 + H2O</text>
        <dbReference type="Rhea" id="RHEA:23476"/>
        <dbReference type="ChEBI" id="CHEBI:15377"/>
        <dbReference type="ChEBI" id="CHEBI:15378"/>
        <dbReference type="ChEBI" id="CHEBI:16526"/>
        <dbReference type="ChEBI" id="CHEBI:58613"/>
        <dbReference type="ChEBI" id="CHEBI:58866"/>
        <dbReference type="EC" id="4.1.1.48"/>
    </reaction>
</comment>
<gene>
    <name evidence="8 10" type="primary">trpC</name>
    <name evidence="10" type="ORF">ABB27_01375</name>
</gene>
<comment type="caution">
    <text evidence="10">The sequence shown here is derived from an EMBL/GenBank/DDBJ whole genome shotgun (WGS) entry which is preliminary data.</text>
</comment>
<dbReference type="PANTHER" id="PTHR22854">
    <property type="entry name" value="TRYPTOPHAN BIOSYNTHESIS PROTEIN"/>
    <property type="match status" value="1"/>
</dbReference>
<protein>
    <recommendedName>
        <fullName evidence="8">Indole-3-glycerol phosphate synthase</fullName>
        <shortName evidence="8">IGPS</shortName>
        <ecNumber evidence="8">4.1.1.48</ecNumber>
    </recommendedName>
</protein>
<evidence type="ECO:0000256" key="5">
    <source>
        <dbReference type="ARBA" id="ARBA00022822"/>
    </source>
</evidence>
<dbReference type="NCBIfam" id="NF001370">
    <property type="entry name" value="PRK00278.1-2"/>
    <property type="match status" value="1"/>
</dbReference>
<proteinExistence type="inferred from homology"/>
<evidence type="ECO:0000256" key="8">
    <source>
        <dbReference type="HAMAP-Rule" id="MF_00134"/>
    </source>
</evidence>
<keyword evidence="5 8" id="KW-0822">Tryptophan biosynthesis</keyword>
<dbReference type="GO" id="GO:0004640">
    <property type="term" value="F:phosphoribosylanthranilate isomerase activity"/>
    <property type="evidence" value="ECO:0007669"/>
    <property type="project" value="TreeGrafter"/>
</dbReference>
<name>A0A0R0D1X9_9GAMM</name>
<dbReference type="CDD" id="cd00331">
    <property type="entry name" value="IGPS"/>
    <property type="match status" value="1"/>
</dbReference>
<evidence type="ECO:0000259" key="9">
    <source>
        <dbReference type="Pfam" id="PF00218"/>
    </source>
</evidence>
<dbReference type="RefSeq" id="WP_057626434.1">
    <property type="nucleotide sequence ID" value="NZ_LDJJ01000005.1"/>
</dbReference>
<evidence type="ECO:0000256" key="6">
    <source>
        <dbReference type="ARBA" id="ARBA00023141"/>
    </source>
</evidence>
<evidence type="ECO:0000313" key="11">
    <source>
        <dbReference type="Proteomes" id="UP000051863"/>
    </source>
</evidence>